<dbReference type="RefSeq" id="XP_060300259.1">
    <property type="nucleotide sequence ID" value="XM_060433370.1"/>
</dbReference>
<evidence type="ECO:0000256" key="1">
    <source>
        <dbReference type="SAM" id="MobiDB-lite"/>
    </source>
</evidence>
<feature type="region of interest" description="Disordered" evidence="1">
    <location>
        <begin position="27"/>
        <end position="50"/>
    </location>
</feature>
<keyword evidence="3" id="KW-1185">Reference proteome</keyword>
<dbReference type="GeneID" id="85316641"/>
<gene>
    <name evidence="2" type="ORF">B0T26DRAFT_134190</name>
</gene>
<dbReference type="EMBL" id="JAUIRO010000002">
    <property type="protein sequence ID" value="KAK0727404.1"/>
    <property type="molecule type" value="Genomic_DNA"/>
</dbReference>
<accession>A0AA40B4G2</accession>
<name>A0AA40B4G2_9PEZI</name>
<evidence type="ECO:0000313" key="2">
    <source>
        <dbReference type="EMBL" id="KAK0727404.1"/>
    </source>
</evidence>
<dbReference type="Proteomes" id="UP001172101">
    <property type="component" value="Unassembled WGS sequence"/>
</dbReference>
<dbReference type="AlphaFoldDB" id="A0AA40B4G2"/>
<protein>
    <submittedName>
        <fullName evidence="2">Uncharacterized protein</fullName>
    </submittedName>
</protein>
<comment type="caution">
    <text evidence="2">The sequence shown here is derived from an EMBL/GenBank/DDBJ whole genome shotgun (WGS) entry which is preliminary data.</text>
</comment>
<sequence>MMDRHFLLVFTKLTCWARGREPPALREILPSKNDKSRPETGKPGQKSLAQPRFWGWLREKEKGPLVNTKKLNLCTFYFFGRP</sequence>
<organism evidence="2 3">
    <name type="scientific">Lasiosphaeria miniovina</name>
    <dbReference type="NCBI Taxonomy" id="1954250"/>
    <lineage>
        <taxon>Eukaryota</taxon>
        <taxon>Fungi</taxon>
        <taxon>Dikarya</taxon>
        <taxon>Ascomycota</taxon>
        <taxon>Pezizomycotina</taxon>
        <taxon>Sordariomycetes</taxon>
        <taxon>Sordariomycetidae</taxon>
        <taxon>Sordariales</taxon>
        <taxon>Lasiosphaeriaceae</taxon>
        <taxon>Lasiosphaeria</taxon>
    </lineage>
</organism>
<evidence type="ECO:0000313" key="3">
    <source>
        <dbReference type="Proteomes" id="UP001172101"/>
    </source>
</evidence>
<proteinExistence type="predicted"/>
<reference evidence="2" key="1">
    <citation type="submission" date="2023-06" db="EMBL/GenBank/DDBJ databases">
        <title>Genome-scale phylogeny and comparative genomics of the fungal order Sordariales.</title>
        <authorList>
            <consortium name="Lawrence Berkeley National Laboratory"/>
            <person name="Hensen N."/>
            <person name="Bonometti L."/>
            <person name="Westerberg I."/>
            <person name="Brannstrom I.O."/>
            <person name="Guillou S."/>
            <person name="Cros-Aarteil S."/>
            <person name="Calhoun S."/>
            <person name="Haridas S."/>
            <person name="Kuo A."/>
            <person name="Mondo S."/>
            <person name="Pangilinan J."/>
            <person name="Riley R."/>
            <person name="LaButti K."/>
            <person name="Andreopoulos B."/>
            <person name="Lipzen A."/>
            <person name="Chen C."/>
            <person name="Yanf M."/>
            <person name="Daum C."/>
            <person name="Ng V."/>
            <person name="Clum A."/>
            <person name="Steindorff A."/>
            <person name="Ohm R."/>
            <person name="Martin F."/>
            <person name="Silar P."/>
            <person name="Natvig D."/>
            <person name="Lalanne C."/>
            <person name="Gautier V."/>
            <person name="Ament-velasquez S.L."/>
            <person name="Kruys A."/>
            <person name="Hutchinson M.I."/>
            <person name="Powell A.J."/>
            <person name="Barry K."/>
            <person name="Miller A.N."/>
            <person name="Grigoriev I.V."/>
            <person name="Debuchy R."/>
            <person name="Gladieux P."/>
            <person name="Thoren M.H."/>
            <person name="Johannesson H."/>
        </authorList>
    </citation>
    <scope>NUCLEOTIDE SEQUENCE</scope>
    <source>
        <strain evidence="2">SMH2392-1A</strain>
    </source>
</reference>